<evidence type="ECO:0000256" key="2">
    <source>
        <dbReference type="ARBA" id="ARBA00022475"/>
    </source>
</evidence>
<name>A0A5D0RFP4_9FLAO</name>
<dbReference type="InterPro" id="IPR032692">
    <property type="entry name" value="YccS_N"/>
</dbReference>
<dbReference type="Pfam" id="PF13515">
    <property type="entry name" value="FUSC_2"/>
    <property type="match status" value="1"/>
</dbReference>
<evidence type="ECO:0000256" key="3">
    <source>
        <dbReference type="ARBA" id="ARBA00022692"/>
    </source>
</evidence>
<dbReference type="EMBL" id="VSKK01000001">
    <property type="protein sequence ID" value="TYB79786.1"/>
    <property type="molecule type" value="Genomic_DNA"/>
</dbReference>
<dbReference type="Pfam" id="PF12805">
    <property type="entry name" value="FUSC-like"/>
    <property type="match status" value="1"/>
</dbReference>
<accession>A0A5D0RFP4</accession>
<evidence type="ECO:0000256" key="4">
    <source>
        <dbReference type="ARBA" id="ARBA00022989"/>
    </source>
</evidence>
<evidence type="ECO:0000259" key="8">
    <source>
        <dbReference type="Pfam" id="PF12805"/>
    </source>
</evidence>
<feature type="transmembrane region" description="Helical" evidence="7">
    <location>
        <begin position="69"/>
        <end position="86"/>
    </location>
</feature>
<comment type="caution">
    <text evidence="10">The sequence shown here is derived from an EMBL/GenBank/DDBJ whole genome shotgun (WGS) entry which is preliminary data.</text>
</comment>
<feature type="domain" description="Integral membrane protein YccS N-terminal" evidence="8">
    <location>
        <begin position="70"/>
        <end position="331"/>
    </location>
</feature>
<dbReference type="OrthoDB" id="8670769at2"/>
<comment type="subcellular location">
    <subcellularLocation>
        <location evidence="1">Cell membrane</location>
        <topology evidence="1">Multi-pass membrane protein</topology>
    </subcellularLocation>
</comment>
<feature type="transmembrane region" description="Helical" evidence="7">
    <location>
        <begin position="494"/>
        <end position="511"/>
    </location>
</feature>
<feature type="transmembrane region" description="Helical" evidence="7">
    <location>
        <begin position="139"/>
        <end position="160"/>
    </location>
</feature>
<keyword evidence="2" id="KW-1003">Cell membrane</keyword>
<keyword evidence="3 7" id="KW-0812">Transmembrane</keyword>
<protein>
    <submittedName>
        <fullName evidence="10">Uncharacterized protein</fullName>
    </submittedName>
</protein>
<dbReference type="GO" id="GO:0005886">
    <property type="term" value="C:plasma membrane"/>
    <property type="evidence" value="ECO:0007669"/>
    <property type="project" value="UniProtKB-SubCell"/>
</dbReference>
<evidence type="ECO:0000259" key="9">
    <source>
        <dbReference type="Pfam" id="PF13515"/>
    </source>
</evidence>
<keyword evidence="11" id="KW-1185">Reference proteome</keyword>
<organism evidence="10 11">
    <name type="scientific">Bizionia myxarmorum</name>
    <dbReference type="NCBI Taxonomy" id="291186"/>
    <lineage>
        <taxon>Bacteria</taxon>
        <taxon>Pseudomonadati</taxon>
        <taxon>Bacteroidota</taxon>
        <taxon>Flavobacteriia</taxon>
        <taxon>Flavobacteriales</taxon>
        <taxon>Flavobacteriaceae</taxon>
        <taxon>Bizionia</taxon>
    </lineage>
</organism>
<feature type="transmembrane region" description="Helical" evidence="7">
    <location>
        <begin position="20"/>
        <end position="37"/>
    </location>
</feature>
<dbReference type="PANTHER" id="PTHR30509:SF9">
    <property type="entry name" value="MULTIDRUG RESISTANCE PROTEIN MDTO"/>
    <property type="match status" value="1"/>
</dbReference>
<proteinExistence type="inferred from homology"/>
<feature type="transmembrane region" description="Helical" evidence="7">
    <location>
        <begin position="448"/>
        <end position="464"/>
    </location>
</feature>
<keyword evidence="4 7" id="KW-1133">Transmembrane helix</keyword>
<dbReference type="Proteomes" id="UP000323720">
    <property type="component" value="Unassembled WGS sequence"/>
</dbReference>
<dbReference type="PANTHER" id="PTHR30509">
    <property type="entry name" value="P-HYDROXYBENZOIC ACID EFFLUX PUMP SUBUNIT-RELATED"/>
    <property type="match status" value="1"/>
</dbReference>
<keyword evidence="5 7" id="KW-0472">Membrane</keyword>
<feature type="transmembrane region" description="Helical" evidence="7">
    <location>
        <begin position="92"/>
        <end position="109"/>
    </location>
</feature>
<evidence type="ECO:0000256" key="1">
    <source>
        <dbReference type="ARBA" id="ARBA00004651"/>
    </source>
</evidence>
<feature type="transmembrane region" description="Helical" evidence="7">
    <location>
        <begin position="116"/>
        <end position="133"/>
    </location>
</feature>
<sequence length="752" mass="85375">MKKQLKNMELFLKGSNFYKGIKITFAVLMPLVVLYFLGFTELAPPIIMGAFLNATGDIPGSLKRKVNAILISIGLTMLITTIILFLKPYTPLLFVAIGIITFVVSLLSIYGFRASLVSFSGLLSMVIAFAIAKDTASEIFTHVALMGIGGLWYLLVSFIFQKIAPNKDENQLLSDTLQLIGDYLKLRARLLTKKNKREELIQQAFVLQTQINEKHETLREVLFTGRKRSGRSHYDEKHLLIFISTVNIFELVEAKHLDYNEIDRLFLGKKRYLKAAKKLNKVMGNHLITLSELLIQKDKLTSKNALLKALTRANSAITQYVEDVKLPKAREGALVLRNLYDYQKLLLDEIRAIRRVMENVTDASKVSFKRQDGSQFLTLQEYRINVIFQNLSFKSTLFRHALRFTAAMIFGFTLGTILEIHNTYWILLSIIVIMRPNYGLTKERSKDRVIGTLIGAAVAFGIVLLTQNVIIYSVLAVISLTLAFALIQQNYKSGAALITLNIIFVYSIINPDAFQVIQYRIIDTVIGAAIAIIANYTLWPSWETNNLKDVLLNALKKNKNYLLATKELYHDKNENQLNYKIARKEVFLAISNLNAAFQRLTQDPKSKQKEFQLIYNLVTLNQTMVSAIASIGSFIMNHNTTPVSKEFDAMILKITNTLQMSCDLLEGLPIEKKTDPETIADAQEKLLKTYHDLSLSRDENIEKGLTKMSKKTLHHLQEAYLISNQLVWLISLSENLKKATGRYSKVFVESNR</sequence>
<dbReference type="RefSeq" id="WP_148403514.1">
    <property type="nucleotide sequence ID" value="NZ_VSKK01000001.1"/>
</dbReference>
<feature type="transmembrane region" description="Helical" evidence="7">
    <location>
        <begin position="517"/>
        <end position="538"/>
    </location>
</feature>
<evidence type="ECO:0000256" key="5">
    <source>
        <dbReference type="ARBA" id="ARBA00023136"/>
    </source>
</evidence>
<feature type="domain" description="Integral membrane bound transporter" evidence="9">
    <location>
        <begin position="413"/>
        <end position="533"/>
    </location>
</feature>
<dbReference type="InterPro" id="IPR049453">
    <property type="entry name" value="Memb_transporter_dom"/>
</dbReference>
<evidence type="ECO:0000313" key="10">
    <source>
        <dbReference type="EMBL" id="TYB79786.1"/>
    </source>
</evidence>
<feature type="transmembrane region" description="Helical" evidence="7">
    <location>
        <begin position="401"/>
        <end position="418"/>
    </location>
</feature>
<evidence type="ECO:0000313" key="11">
    <source>
        <dbReference type="Proteomes" id="UP000323720"/>
    </source>
</evidence>
<dbReference type="AlphaFoldDB" id="A0A5D0RFP4"/>
<feature type="transmembrane region" description="Helical" evidence="7">
    <location>
        <begin position="613"/>
        <end position="636"/>
    </location>
</feature>
<comment type="similarity">
    <text evidence="6">Belongs to the YccS/YhfK family.</text>
</comment>
<feature type="transmembrane region" description="Helical" evidence="7">
    <location>
        <begin position="470"/>
        <end position="487"/>
    </location>
</feature>
<evidence type="ECO:0000256" key="7">
    <source>
        <dbReference type="SAM" id="Phobius"/>
    </source>
</evidence>
<reference evidence="10 11" key="1">
    <citation type="submission" date="2019-08" db="EMBL/GenBank/DDBJ databases">
        <title>Genomes of Antarctic Bizionia species.</title>
        <authorList>
            <person name="Bowman J.P."/>
        </authorList>
    </citation>
    <scope>NUCLEOTIDE SEQUENCE [LARGE SCALE GENOMIC DNA]</scope>
    <source>
        <strain evidence="10 11">ADA-4</strain>
    </source>
</reference>
<evidence type="ECO:0000256" key="6">
    <source>
        <dbReference type="ARBA" id="ARBA00043993"/>
    </source>
</evidence>
<gene>
    <name evidence="10" type="ORF">ES674_08570</name>
</gene>